<dbReference type="GO" id="GO:0005737">
    <property type="term" value="C:cytoplasm"/>
    <property type="evidence" value="ECO:0007669"/>
    <property type="project" value="UniProtKB-SubCell"/>
</dbReference>
<feature type="domain" description="Methylated-DNA-[protein]-cysteine S-methyltransferase DNA binding" evidence="10">
    <location>
        <begin position="72"/>
        <end position="152"/>
    </location>
</feature>
<comment type="catalytic activity">
    <reaction evidence="8 9">
        <text>a 6-O-methyl-2'-deoxyguanosine in DNA + L-cysteinyl-[protein] = S-methyl-L-cysteinyl-[protein] + a 2'-deoxyguanosine in DNA</text>
        <dbReference type="Rhea" id="RHEA:24000"/>
        <dbReference type="Rhea" id="RHEA-COMP:10131"/>
        <dbReference type="Rhea" id="RHEA-COMP:10132"/>
        <dbReference type="Rhea" id="RHEA-COMP:11367"/>
        <dbReference type="Rhea" id="RHEA-COMP:11368"/>
        <dbReference type="ChEBI" id="CHEBI:29950"/>
        <dbReference type="ChEBI" id="CHEBI:82612"/>
        <dbReference type="ChEBI" id="CHEBI:85445"/>
        <dbReference type="ChEBI" id="CHEBI:85448"/>
        <dbReference type="EC" id="2.1.1.63"/>
    </reaction>
</comment>
<evidence type="ECO:0000256" key="5">
    <source>
        <dbReference type="ARBA" id="ARBA00022679"/>
    </source>
</evidence>
<evidence type="ECO:0000256" key="4">
    <source>
        <dbReference type="ARBA" id="ARBA00022603"/>
    </source>
</evidence>
<keyword evidence="6 9" id="KW-0227">DNA damage</keyword>
<dbReference type="SUPFAM" id="SSF53155">
    <property type="entry name" value="Methylated DNA-protein cysteine methyltransferase domain"/>
    <property type="match status" value="1"/>
</dbReference>
<protein>
    <recommendedName>
        <fullName evidence="9">Methylated-DNA--protein-cysteine methyltransferase</fullName>
        <ecNumber evidence="9">2.1.1.63</ecNumber>
    </recommendedName>
    <alternativeName>
        <fullName evidence="9">6-O-methylguanine-DNA methyltransferase</fullName>
        <shortName evidence="9">MGMT</shortName>
    </alternativeName>
    <alternativeName>
        <fullName evidence="9">O-6-methylguanine-DNA-alkyltransferase</fullName>
    </alternativeName>
</protein>
<dbReference type="GO" id="GO:0003908">
    <property type="term" value="F:methylated-DNA-[protein]-cysteine S-methyltransferase activity"/>
    <property type="evidence" value="ECO:0007669"/>
    <property type="project" value="UniProtKB-UniRule"/>
</dbReference>
<evidence type="ECO:0000259" key="11">
    <source>
        <dbReference type="Pfam" id="PF02870"/>
    </source>
</evidence>
<comment type="subcellular location">
    <subcellularLocation>
        <location evidence="9">Cytoplasm</location>
    </subcellularLocation>
</comment>
<gene>
    <name evidence="12" type="ORF">A2319_03930</name>
</gene>
<dbReference type="HAMAP" id="MF_00772">
    <property type="entry name" value="OGT"/>
    <property type="match status" value="1"/>
</dbReference>
<feature type="domain" description="Methylguanine DNA methyltransferase ribonuclease-like" evidence="11">
    <location>
        <begin position="6"/>
        <end position="67"/>
    </location>
</feature>
<evidence type="ECO:0000259" key="10">
    <source>
        <dbReference type="Pfam" id="PF01035"/>
    </source>
</evidence>
<dbReference type="PANTHER" id="PTHR10815:SF13">
    <property type="entry name" value="METHYLATED-DNA--PROTEIN-CYSTEINE METHYLTRANSFERASE"/>
    <property type="match status" value="1"/>
</dbReference>
<evidence type="ECO:0000256" key="8">
    <source>
        <dbReference type="ARBA" id="ARBA00049348"/>
    </source>
</evidence>
<keyword evidence="5 9" id="KW-0808">Transferase</keyword>
<reference evidence="12 13" key="1">
    <citation type="journal article" date="2016" name="Nat. Commun.">
        <title>Thousands of microbial genomes shed light on interconnected biogeochemical processes in an aquifer system.</title>
        <authorList>
            <person name="Anantharaman K."/>
            <person name="Brown C.T."/>
            <person name="Hug L.A."/>
            <person name="Sharon I."/>
            <person name="Castelle C.J."/>
            <person name="Probst A.J."/>
            <person name="Thomas B.C."/>
            <person name="Singh A."/>
            <person name="Wilkins M.J."/>
            <person name="Karaoz U."/>
            <person name="Brodie E.L."/>
            <person name="Williams K.H."/>
            <person name="Hubbard S.S."/>
            <person name="Banfield J.F."/>
        </authorList>
    </citation>
    <scope>NUCLEOTIDE SEQUENCE [LARGE SCALE GENOMIC DNA]</scope>
</reference>
<dbReference type="SUPFAM" id="SSF46767">
    <property type="entry name" value="Methylated DNA-protein cysteine methyltransferase, C-terminal domain"/>
    <property type="match status" value="1"/>
</dbReference>
<dbReference type="AlphaFoldDB" id="A0A1G2BJ98"/>
<dbReference type="InterPro" id="IPR014048">
    <property type="entry name" value="MethylDNA_cys_MeTrfase_DNA-bd"/>
</dbReference>
<dbReference type="CDD" id="cd06445">
    <property type="entry name" value="ATase"/>
    <property type="match status" value="1"/>
</dbReference>
<dbReference type="Proteomes" id="UP000176420">
    <property type="component" value="Unassembled WGS sequence"/>
</dbReference>
<dbReference type="Pfam" id="PF01035">
    <property type="entry name" value="DNA_binding_1"/>
    <property type="match status" value="1"/>
</dbReference>
<dbReference type="PANTHER" id="PTHR10815">
    <property type="entry name" value="METHYLATED-DNA--PROTEIN-CYSTEINE METHYLTRANSFERASE"/>
    <property type="match status" value="1"/>
</dbReference>
<dbReference type="InterPro" id="IPR008332">
    <property type="entry name" value="MethylG_MeTrfase_N"/>
</dbReference>
<evidence type="ECO:0000256" key="1">
    <source>
        <dbReference type="ARBA" id="ARBA00001286"/>
    </source>
</evidence>
<keyword evidence="3 9" id="KW-0963">Cytoplasm</keyword>
<dbReference type="InterPro" id="IPR001497">
    <property type="entry name" value="MethylDNA_cys_MeTrfase_AS"/>
</dbReference>
<dbReference type="NCBIfam" id="TIGR00589">
    <property type="entry name" value="ogt"/>
    <property type="match status" value="1"/>
</dbReference>
<evidence type="ECO:0000313" key="13">
    <source>
        <dbReference type="Proteomes" id="UP000176420"/>
    </source>
</evidence>
<dbReference type="FunFam" id="1.10.10.10:FF:000214">
    <property type="entry name" value="Methylated-DNA--protein-cysteine methyltransferase"/>
    <property type="match status" value="1"/>
</dbReference>
<dbReference type="EC" id="2.1.1.63" evidence="9"/>
<evidence type="ECO:0000256" key="7">
    <source>
        <dbReference type="ARBA" id="ARBA00023204"/>
    </source>
</evidence>
<dbReference type="InterPro" id="IPR023546">
    <property type="entry name" value="MGMT"/>
</dbReference>
<keyword evidence="4 9" id="KW-0489">Methyltransferase</keyword>
<proteinExistence type="inferred from homology"/>
<dbReference type="InterPro" id="IPR036631">
    <property type="entry name" value="MGMT_N_sf"/>
</dbReference>
<name>A0A1G2BJ98_9BACT</name>
<dbReference type="PROSITE" id="PS00374">
    <property type="entry name" value="MGMT"/>
    <property type="match status" value="1"/>
</dbReference>
<evidence type="ECO:0000256" key="3">
    <source>
        <dbReference type="ARBA" id="ARBA00022490"/>
    </source>
</evidence>
<evidence type="ECO:0000256" key="9">
    <source>
        <dbReference type="HAMAP-Rule" id="MF_00772"/>
    </source>
</evidence>
<evidence type="ECO:0000256" key="2">
    <source>
        <dbReference type="ARBA" id="ARBA00008711"/>
    </source>
</evidence>
<dbReference type="InterPro" id="IPR036217">
    <property type="entry name" value="MethylDNA_cys_MeTrfase_DNAb"/>
</dbReference>
<keyword evidence="7 9" id="KW-0234">DNA repair</keyword>
<feature type="active site" description="Nucleophile; methyl group acceptor" evidence="9">
    <location>
        <position position="123"/>
    </location>
</feature>
<dbReference type="Gene3D" id="3.30.160.70">
    <property type="entry name" value="Methylated DNA-protein cysteine methyltransferase domain"/>
    <property type="match status" value="1"/>
</dbReference>
<comment type="similarity">
    <text evidence="2 9">Belongs to the MGMT family.</text>
</comment>
<sequence length="153" mass="17195">MMNTFYYASPLGVLKIIHEGQTIFALDFVKRKSRQTLSFKKQPEQKIAKQLDEYFCSQRTTFQLELAPSGTSFQLRVFQKLCAIPFGKTVSYGQLAKAIGQPQAAQAVGQAVRNNPIALIIPCHRVIGSNGKLIGFAGGLWRKKWLLKHERVV</sequence>
<dbReference type="GO" id="GO:0006307">
    <property type="term" value="P:DNA alkylation repair"/>
    <property type="evidence" value="ECO:0007669"/>
    <property type="project" value="UniProtKB-UniRule"/>
</dbReference>
<evidence type="ECO:0000313" key="12">
    <source>
        <dbReference type="EMBL" id="OGY88307.1"/>
    </source>
</evidence>
<comment type="function">
    <text evidence="9">Involved in the cellular defense against the biological effects of O6-methylguanine (O6-MeG) and O4-methylthymine (O4-MeT) in DNA. Repairs the methylated nucleobase in DNA by stoichiometrically transferring the methyl group to a cysteine residue in the enzyme. This is a suicide reaction: the enzyme is irreversibly inactivated.</text>
</comment>
<dbReference type="EMBL" id="MHKI01000003">
    <property type="protein sequence ID" value="OGY88307.1"/>
    <property type="molecule type" value="Genomic_DNA"/>
</dbReference>
<evidence type="ECO:0000256" key="6">
    <source>
        <dbReference type="ARBA" id="ARBA00022763"/>
    </source>
</evidence>
<comment type="caution">
    <text evidence="12">The sequence shown here is derived from an EMBL/GenBank/DDBJ whole genome shotgun (WGS) entry which is preliminary data.</text>
</comment>
<dbReference type="GO" id="GO:0032259">
    <property type="term" value="P:methylation"/>
    <property type="evidence" value="ECO:0007669"/>
    <property type="project" value="UniProtKB-KW"/>
</dbReference>
<comment type="catalytic activity">
    <reaction evidence="1 9">
        <text>a 4-O-methyl-thymidine in DNA + L-cysteinyl-[protein] = a thymidine in DNA + S-methyl-L-cysteinyl-[protein]</text>
        <dbReference type="Rhea" id="RHEA:53428"/>
        <dbReference type="Rhea" id="RHEA-COMP:10131"/>
        <dbReference type="Rhea" id="RHEA-COMP:10132"/>
        <dbReference type="Rhea" id="RHEA-COMP:13555"/>
        <dbReference type="Rhea" id="RHEA-COMP:13556"/>
        <dbReference type="ChEBI" id="CHEBI:29950"/>
        <dbReference type="ChEBI" id="CHEBI:82612"/>
        <dbReference type="ChEBI" id="CHEBI:137386"/>
        <dbReference type="ChEBI" id="CHEBI:137387"/>
        <dbReference type="EC" id="2.1.1.63"/>
    </reaction>
</comment>
<dbReference type="Pfam" id="PF02870">
    <property type="entry name" value="Methyltransf_1N"/>
    <property type="match status" value="1"/>
</dbReference>
<organism evidence="12 13">
    <name type="scientific">Candidatus Kerfeldbacteria bacterium RIFOXYB2_FULL_38_14</name>
    <dbReference type="NCBI Taxonomy" id="1798547"/>
    <lineage>
        <taxon>Bacteria</taxon>
        <taxon>Candidatus Kerfeldiibacteriota</taxon>
    </lineage>
</organism>
<accession>A0A1G2BJ98</accession>
<comment type="miscellaneous">
    <text evidence="9">This enzyme catalyzes only one turnover and therefore is not strictly catalytic. According to one definition, an enzyme is a biocatalyst that acts repeatedly and over many reaction cycles.</text>
</comment>
<dbReference type="Gene3D" id="1.10.10.10">
    <property type="entry name" value="Winged helix-like DNA-binding domain superfamily/Winged helix DNA-binding domain"/>
    <property type="match status" value="1"/>
</dbReference>
<dbReference type="InterPro" id="IPR036388">
    <property type="entry name" value="WH-like_DNA-bd_sf"/>
</dbReference>